<proteinExistence type="predicted"/>
<organism evidence="1 2">
    <name type="scientific">Leishmania tarentolae</name>
    <name type="common">Sauroleishmania tarentolae</name>
    <dbReference type="NCBI Taxonomy" id="5689"/>
    <lineage>
        <taxon>Eukaryota</taxon>
        <taxon>Discoba</taxon>
        <taxon>Euglenozoa</taxon>
        <taxon>Kinetoplastea</taxon>
        <taxon>Metakinetoplastina</taxon>
        <taxon>Trypanosomatida</taxon>
        <taxon>Trypanosomatidae</taxon>
        <taxon>Leishmaniinae</taxon>
        <taxon>Leishmania</taxon>
        <taxon>lizard Leishmania</taxon>
    </lineage>
</organism>
<keyword evidence="2" id="KW-1185">Reference proteome</keyword>
<dbReference type="Proteomes" id="UP000419144">
    <property type="component" value="Unassembled WGS sequence"/>
</dbReference>
<dbReference type="VEuPathDB" id="TriTrypDB:LtaPh_3549500"/>
<dbReference type="EMBL" id="BLBS01000056">
    <property type="protein sequence ID" value="GET93018.1"/>
    <property type="molecule type" value="Genomic_DNA"/>
</dbReference>
<dbReference type="AlphaFoldDB" id="A0A640KUI2"/>
<name>A0A640KUI2_LEITA</name>
<protein>
    <submittedName>
        <fullName evidence="1">Uncharacterized protein</fullName>
    </submittedName>
</protein>
<gene>
    <name evidence="1" type="ORF">LtaPh_3549500</name>
</gene>
<dbReference type="OrthoDB" id="277767at2759"/>
<evidence type="ECO:0000313" key="1">
    <source>
        <dbReference type="EMBL" id="GET93018.1"/>
    </source>
</evidence>
<sequence length="348" mass="39299">MSASAYAFFKKVGLPAIGFGIGWAGFTVVEQNGWLNEPVQRWLNVHNLKLQLYAQRLLPTSVVEKYGYPEDRLWSIIELLERGYKESEVSERMTFDEVLRQCAVAEQVAYLEEHASEEIPYFYIADLFHSWANLNAKSFVREQPQLSEETDTDATTTTTSVASAATPATLVLRNDDSFDSEVLCNSLWEKMVHNVIPFDVSIRALCVLAVNNRANARRLARLSSPERVVELYNEYADKIQEDERQGIGPDVVSPEEVTAATLFFLRAVNDTAVRRRWIPLLEAFRPDPYPLAGKVPPESWCRAFGNLTPAMTSATSETAVLLADVMNERLRCIERRKVETAPLQSLTS</sequence>
<accession>A0A640KUI2</accession>
<comment type="caution">
    <text evidence="1">The sequence shown here is derived from an EMBL/GenBank/DDBJ whole genome shotgun (WGS) entry which is preliminary data.</text>
</comment>
<evidence type="ECO:0000313" key="2">
    <source>
        <dbReference type="Proteomes" id="UP000419144"/>
    </source>
</evidence>
<reference evidence="1" key="1">
    <citation type="submission" date="2019-11" db="EMBL/GenBank/DDBJ databases">
        <title>Leishmania tarentolae CDS.</title>
        <authorList>
            <person name="Goto Y."/>
            <person name="Yamagishi J."/>
        </authorList>
    </citation>
    <scope>NUCLEOTIDE SEQUENCE [LARGE SCALE GENOMIC DNA]</scope>
    <source>
        <strain evidence="1">Parrot Tar II</strain>
    </source>
</reference>